<accession>A0A7X0JTW2</accession>
<feature type="transmembrane region" description="Helical" evidence="1">
    <location>
        <begin position="102"/>
        <end position="124"/>
    </location>
</feature>
<dbReference type="Pfam" id="PF09842">
    <property type="entry name" value="DUF2069"/>
    <property type="match status" value="1"/>
</dbReference>
<comment type="caution">
    <text evidence="2">The sequence shown here is derived from an EMBL/GenBank/DDBJ whole genome shotgun (WGS) entry which is preliminary data.</text>
</comment>
<proteinExistence type="predicted"/>
<feature type="transmembrane region" description="Helical" evidence="1">
    <location>
        <begin position="46"/>
        <end position="64"/>
    </location>
</feature>
<keyword evidence="1" id="KW-0812">Transmembrane</keyword>
<evidence type="ECO:0000256" key="1">
    <source>
        <dbReference type="SAM" id="Phobius"/>
    </source>
</evidence>
<dbReference type="InterPro" id="IPR018643">
    <property type="entry name" value="DUF2069_membrane"/>
</dbReference>
<feature type="transmembrane region" description="Helical" evidence="1">
    <location>
        <begin position="76"/>
        <end position="96"/>
    </location>
</feature>
<protein>
    <submittedName>
        <fullName evidence="2">Putative membrane protein</fullName>
    </submittedName>
</protein>
<organism evidence="2 3">
    <name type="scientific">Pseudoteredinibacter isoporae</name>
    <dbReference type="NCBI Taxonomy" id="570281"/>
    <lineage>
        <taxon>Bacteria</taxon>
        <taxon>Pseudomonadati</taxon>
        <taxon>Pseudomonadota</taxon>
        <taxon>Gammaproteobacteria</taxon>
        <taxon>Cellvibrionales</taxon>
        <taxon>Cellvibrionaceae</taxon>
        <taxon>Pseudoteredinibacter</taxon>
    </lineage>
</organism>
<dbReference type="EMBL" id="JACHHT010000002">
    <property type="protein sequence ID" value="MBB6522163.1"/>
    <property type="molecule type" value="Genomic_DNA"/>
</dbReference>
<keyword evidence="1" id="KW-1133">Transmembrane helix</keyword>
<keyword evidence="1" id="KW-0472">Membrane</keyword>
<evidence type="ECO:0000313" key="2">
    <source>
        <dbReference type="EMBL" id="MBB6522163.1"/>
    </source>
</evidence>
<dbReference type="InParanoid" id="A0A7X0JTW2"/>
<dbReference type="RefSeq" id="WP_166846592.1">
    <property type="nucleotide sequence ID" value="NZ_JAAONY010000002.1"/>
</dbReference>
<gene>
    <name evidence="2" type="ORF">HNR48_002448</name>
</gene>
<dbReference type="AlphaFoldDB" id="A0A7X0JTW2"/>
<feature type="transmembrane region" description="Helical" evidence="1">
    <location>
        <begin position="21"/>
        <end position="40"/>
    </location>
</feature>
<keyword evidence="3" id="KW-1185">Reference proteome</keyword>
<dbReference type="Proteomes" id="UP000528457">
    <property type="component" value="Unassembled WGS sequence"/>
</dbReference>
<reference evidence="2 3" key="1">
    <citation type="submission" date="2020-08" db="EMBL/GenBank/DDBJ databases">
        <title>Genomic Encyclopedia of Type Strains, Phase IV (KMG-IV): sequencing the most valuable type-strain genomes for metagenomic binning, comparative biology and taxonomic classification.</title>
        <authorList>
            <person name="Goeker M."/>
        </authorList>
    </citation>
    <scope>NUCLEOTIDE SEQUENCE [LARGE SCALE GENOMIC DNA]</scope>
    <source>
        <strain evidence="2 3">DSM 22368</strain>
    </source>
</reference>
<evidence type="ECO:0000313" key="3">
    <source>
        <dbReference type="Proteomes" id="UP000528457"/>
    </source>
</evidence>
<sequence length="142" mass="16852">MSENTVKEVKRIPNLENKLHWGLRLHWLCYGALIALYSWLNLTHENGAWGVWAFQVVPLLLPLWSMLKSNHKAYSWFCFIILFYFTAAVVSVGIPSEHVQTYHWLQLILSITLFFTGMMCSRWIQYNKYWRQQDEQQAPTQA</sequence>
<name>A0A7X0JTW2_9GAMM</name>